<dbReference type="EMBL" id="KN847340">
    <property type="protein sequence ID" value="KIW39392.1"/>
    <property type="molecule type" value="Genomic_DNA"/>
</dbReference>
<dbReference type="OrthoDB" id="3439627at2759"/>
<evidence type="ECO:0000313" key="2">
    <source>
        <dbReference type="EMBL" id="KIW39392.1"/>
    </source>
</evidence>
<organism evidence="2 3">
    <name type="scientific">Exophiala oligosperma</name>
    <dbReference type="NCBI Taxonomy" id="215243"/>
    <lineage>
        <taxon>Eukaryota</taxon>
        <taxon>Fungi</taxon>
        <taxon>Dikarya</taxon>
        <taxon>Ascomycota</taxon>
        <taxon>Pezizomycotina</taxon>
        <taxon>Eurotiomycetes</taxon>
        <taxon>Chaetothyriomycetidae</taxon>
        <taxon>Chaetothyriales</taxon>
        <taxon>Herpotrichiellaceae</taxon>
        <taxon>Exophiala</taxon>
    </lineage>
</organism>
<reference evidence="2 3" key="1">
    <citation type="submission" date="2015-01" db="EMBL/GenBank/DDBJ databases">
        <title>The Genome Sequence of Exophiala oligosperma CBS72588.</title>
        <authorList>
            <consortium name="The Broad Institute Genomics Platform"/>
            <person name="Cuomo C."/>
            <person name="de Hoog S."/>
            <person name="Gorbushina A."/>
            <person name="Stielow B."/>
            <person name="Teixiera M."/>
            <person name="Abouelleil A."/>
            <person name="Chapman S.B."/>
            <person name="Priest M."/>
            <person name="Young S.K."/>
            <person name="Wortman J."/>
            <person name="Nusbaum C."/>
            <person name="Birren B."/>
        </authorList>
    </citation>
    <scope>NUCLEOTIDE SEQUENCE [LARGE SCALE GENOMIC DNA]</scope>
    <source>
        <strain evidence="2 3">CBS 72588</strain>
    </source>
</reference>
<protein>
    <submittedName>
        <fullName evidence="2">Uncharacterized protein</fullName>
    </submittedName>
</protein>
<feature type="compositionally biased region" description="Polar residues" evidence="1">
    <location>
        <begin position="58"/>
        <end position="67"/>
    </location>
</feature>
<sequence length="120" mass="12617">MPRGAEYDNGVPQSDNAIGGEKNIIHGGDGKVLHKHATPLFLIWSENKELSQTLANYPLRQQPTTESEIAGAKKAAPMPEGLSEVHDEVHSGGGSRGNLEGSGKGGHEPKTLGENKGLNA</sequence>
<keyword evidence="3" id="KW-1185">Reference proteome</keyword>
<gene>
    <name evidence="2" type="ORF">PV06_09166</name>
</gene>
<dbReference type="GeneID" id="27361240"/>
<feature type="region of interest" description="Disordered" evidence="1">
    <location>
        <begin position="58"/>
        <end position="120"/>
    </location>
</feature>
<name>A0A0D2BPC2_9EURO</name>
<dbReference type="AlphaFoldDB" id="A0A0D2BPC2"/>
<proteinExistence type="predicted"/>
<dbReference type="VEuPathDB" id="FungiDB:PV06_09166"/>
<feature type="compositionally biased region" description="Gly residues" evidence="1">
    <location>
        <begin position="91"/>
        <end position="104"/>
    </location>
</feature>
<feature type="region of interest" description="Disordered" evidence="1">
    <location>
        <begin position="1"/>
        <end position="23"/>
    </location>
</feature>
<dbReference type="RefSeq" id="XP_016259608.1">
    <property type="nucleotide sequence ID" value="XM_016410586.1"/>
</dbReference>
<accession>A0A0D2BPC2</accession>
<dbReference type="Proteomes" id="UP000053342">
    <property type="component" value="Unassembled WGS sequence"/>
</dbReference>
<evidence type="ECO:0000313" key="3">
    <source>
        <dbReference type="Proteomes" id="UP000053342"/>
    </source>
</evidence>
<evidence type="ECO:0000256" key="1">
    <source>
        <dbReference type="SAM" id="MobiDB-lite"/>
    </source>
</evidence>